<dbReference type="Pfam" id="PF01507">
    <property type="entry name" value="PAPS_reduct"/>
    <property type="match status" value="1"/>
</dbReference>
<feature type="binding site" evidence="4">
    <location>
        <position position="110"/>
    </location>
    <ligand>
        <name>[4Fe-4S] cluster</name>
        <dbReference type="ChEBI" id="CHEBI:49883"/>
    </ligand>
</feature>
<comment type="catalytic activity">
    <reaction evidence="4">
        <text>[thioredoxin]-disulfide + sulfite + AMP + 2 H(+) = adenosine 5'-phosphosulfate + [thioredoxin]-dithiol</text>
        <dbReference type="Rhea" id="RHEA:21976"/>
        <dbReference type="Rhea" id="RHEA-COMP:10698"/>
        <dbReference type="Rhea" id="RHEA-COMP:10700"/>
        <dbReference type="ChEBI" id="CHEBI:15378"/>
        <dbReference type="ChEBI" id="CHEBI:17359"/>
        <dbReference type="ChEBI" id="CHEBI:29950"/>
        <dbReference type="ChEBI" id="CHEBI:50058"/>
        <dbReference type="ChEBI" id="CHEBI:58243"/>
        <dbReference type="ChEBI" id="CHEBI:456215"/>
        <dbReference type="EC" id="1.8.4.10"/>
    </reaction>
</comment>
<evidence type="ECO:0000256" key="1">
    <source>
        <dbReference type="ARBA" id="ARBA00009732"/>
    </source>
</evidence>
<dbReference type="GO" id="GO:0070814">
    <property type="term" value="P:hydrogen sulfide biosynthetic process"/>
    <property type="evidence" value="ECO:0007669"/>
    <property type="project" value="UniProtKB-UniRule"/>
</dbReference>
<dbReference type="GO" id="GO:0019379">
    <property type="term" value="P:sulfate assimilation, phosphoadenylyl sulfate reduction by phosphoadenylyl-sulfate reductase (thioredoxin)"/>
    <property type="evidence" value="ECO:0007669"/>
    <property type="project" value="UniProtKB-UniRule"/>
</dbReference>
<dbReference type="SUPFAM" id="SSF52402">
    <property type="entry name" value="Adenine nucleotide alpha hydrolases-like"/>
    <property type="match status" value="1"/>
</dbReference>
<keyword evidence="4" id="KW-0963">Cytoplasm</keyword>
<evidence type="ECO:0000256" key="3">
    <source>
        <dbReference type="ARBA" id="ARBA00024327"/>
    </source>
</evidence>
<keyword evidence="2 4" id="KW-0560">Oxidoreductase</keyword>
<dbReference type="GO" id="GO:0051539">
    <property type="term" value="F:4 iron, 4 sulfur cluster binding"/>
    <property type="evidence" value="ECO:0007669"/>
    <property type="project" value="UniProtKB-UniRule"/>
</dbReference>
<dbReference type="GO" id="GO:0005737">
    <property type="term" value="C:cytoplasm"/>
    <property type="evidence" value="ECO:0007669"/>
    <property type="project" value="UniProtKB-SubCell"/>
</dbReference>
<protein>
    <recommendedName>
        <fullName evidence="4">Adenosine 5'-phosphosulfate reductase</fullName>
        <shortName evidence="4">APS reductase</shortName>
        <ecNumber evidence="4">1.8.4.10</ecNumber>
    </recommendedName>
    <alternativeName>
        <fullName evidence="4">5'-adenylylsulfate reductase</fullName>
    </alternativeName>
    <alternativeName>
        <fullName evidence="4">Thioredoxin-dependent 5'-adenylylsulfate reductase</fullName>
    </alternativeName>
</protein>
<evidence type="ECO:0000259" key="5">
    <source>
        <dbReference type="Pfam" id="PF01507"/>
    </source>
</evidence>
<comment type="function">
    <text evidence="4">Catalyzes the formation of sulfite from adenosine 5'-phosphosulfate (APS) using thioredoxin as an electron donor.</text>
</comment>
<dbReference type="AlphaFoldDB" id="A0A6B0YS36"/>
<evidence type="ECO:0000313" key="6">
    <source>
        <dbReference type="EMBL" id="MXY92935.1"/>
    </source>
</evidence>
<dbReference type="InterPro" id="IPR004511">
    <property type="entry name" value="PAPS/APS_Rdtase"/>
</dbReference>
<dbReference type="Gene3D" id="3.40.50.620">
    <property type="entry name" value="HUPs"/>
    <property type="match status" value="1"/>
</dbReference>
<dbReference type="PANTHER" id="PTHR46509">
    <property type="entry name" value="PHOSPHOADENOSINE PHOSPHOSULFATE REDUCTASE"/>
    <property type="match status" value="1"/>
</dbReference>
<dbReference type="PANTHER" id="PTHR46509:SF1">
    <property type="entry name" value="PHOSPHOADENOSINE PHOSPHOSULFATE REDUCTASE"/>
    <property type="match status" value="1"/>
</dbReference>
<comment type="pathway">
    <text evidence="3 4">Sulfur metabolism; hydrogen sulfide biosynthesis; sulfite from sulfate.</text>
</comment>
<dbReference type="GO" id="GO:0043866">
    <property type="term" value="F:adenylyl-sulfate reductase (thioredoxin) activity"/>
    <property type="evidence" value="ECO:0007669"/>
    <property type="project" value="UniProtKB-EC"/>
</dbReference>
<dbReference type="NCBIfam" id="NF002537">
    <property type="entry name" value="PRK02090.1"/>
    <property type="match status" value="1"/>
</dbReference>
<accession>A0A6B0YS36</accession>
<comment type="subcellular location">
    <subcellularLocation>
        <location evidence="4">Cytoplasm</location>
    </subcellularLocation>
</comment>
<comment type="caution">
    <text evidence="6">The sequence shown here is derived from an EMBL/GenBank/DDBJ whole genome shotgun (WGS) entry which is preliminary data.</text>
</comment>
<name>A0A6B0YS36_9CHLR</name>
<keyword evidence="4" id="KW-0479">Metal-binding</keyword>
<dbReference type="GO" id="GO:0004604">
    <property type="term" value="F:phosphoadenylyl-sulfate reductase (thioredoxin) activity"/>
    <property type="evidence" value="ECO:0007669"/>
    <property type="project" value="UniProtKB-UniRule"/>
</dbReference>
<feature type="active site" description="Nucleophile; cysteine thiosulfonate intermediate" evidence="4">
    <location>
        <position position="218"/>
    </location>
</feature>
<gene>
    <name evidence="4" type="primary">cysH</name>
    <name evidence="6" type="ORF">F4Y42_05735</name>
</gene>
<dbReference type="CDD" id="cd23945">
    <property type="entry name" value="PAPS_reductase"/>
    <property type="match status" value="1"/>
</dbReference>
<comment type="cofactor">
    <cofactor evidence="4">
        <name>[4Fe-4S] cluster</name>
        <dbReference type="ChEBI" id="CHEBI:49883"/>
    </cofactor>
    <text evidence="4">Binds 1 [4Fe-4S] cluster per subunit.</text>
</comment>
<feature type="binding site" evidence="4">
    <location>
        <position position="195"/>
    </location>
    <ligand>
        <name>[4Fe-4S] cluster</name>
        <dbReference type="ChEBI" id="CHEBI:49883"/>
    </ligand>
</feature>
<feature type="binding site" evidence="4">
    <location>
        <position position="109"/>
    </location>
    <ligand>
        <name>[4Fe-4S] cluster</name>
        <dbReference type="ChEBI" id="CHEBI:49883"/>
    </ligand>
</feature>
<proteinExistence type="inferred from homology"/>
<evidence type="ECO:0000256" key="2">
    <source>
        <dbReference type="ARBA" id="ARBA00023002"/>
    </source>
</evidence>
<sequence>MNHFNRRLEESSAEEILEWAIGQFGEGFSIGSAFGASGMALIDIAMRINPDVDIFYIDTDYFFPETLGLIERAQRHYNRPFRRVTSEMSVAEQERTHGPDLYRSNPDKCCNIRKVAPMGEALQSSTAWVSALRRDQSPTRAGTPVLRWNDKYGVVKVSPLVKWTEADVWAYIHTHDVPYNELHEQNYPSIGCWPCTQAVQPGGDLRAGRWVGLDKLECGLHLT</sequence>
<dbReference type="EC" id="1.8.4.10" evidence="4"/>
<keyword evidence="4" id="KW-0411">Iron-sulfur</keyword>
<dbReference type="GO" id="GO:0046872">
    <property type="term" value="F:metal ion binding"/>
    <property type="evidence" value="ECO:0007669"/>
    <property type="project" value="UniProtKB-KW"/>
</dbReference>
<evidence type="ECO:0000256" key="4">
    <source>
        <dbReference type="HAMAP-Rule" id="MF_00063"/>
    </source>
</evidence>
<dbReference type="NCBIfam" id="TIGR00434">
    <property type="entry name" value="cysH"/>
    <property type="match status" value="1"/>
</dbReference>
<dbReference type="InterPro" id="IPR002500">
    <property type="entry name" value="PAPS_reduct_dom"/>
</dbReference>
<dbReference type="HAMAP" id="MF_00063">
    <property type="entry name" value="CysH"/>
    <property type="match status" value="1"/>
</dbReference>
<keyword evidence="4" id="KW-0408">Iron</keyword>
<feature type="binding site" evidence="4">
    <location>
        <position position="192"/>
    </location>
    <ligand>
        <name>[4Fe-4S] cluster</name>
        <dbReference type="ChEBI" id="CHEBI:49883"/>
    </ligand>
</feature>
<reference evidence="6" key="1">
    <citation type="submission" date="2019-09" db="EMBL/GenBank/DDBJ databases">
        <title>Characterisation of the sponge microbiome using genome-centric metagenomics.</title>
        <authorList>
            <person name="Engelberts J.P."/>
            <person name="Robbins S.J."/>
            <person name="De Goeij J.M."/>
            <person name="Aranda M."/>
            <person name="Bell S.C."/>
            <person name="Webster N.S."/>
        </authorList>
    </citation>
    <scope>NUCLEOTIDE SEQUENCE</scope>
    <source>
        <strain evidence="6">SB0664_bin_27</strain>
    </source>
</reference>
<comment type="similarity">
    <text evidence="1 4">Belongs to the PAPS reductase family. CysH subfamily.</text>
</comment>
<dbReference type="PIRSF" id="PIRSF000857">
    <property type="entry name" value="PAPS_reductase"/>
    <property type="match status" value="1"/>
</dbReference>
<feature type="domain" description="Phosphoadenosine phosphosulphate reductase" evidence="5">
    <location>
        <begin position="32"/>
        <end position="198"/>
    </location>
</feature>
<organism evidence="6">
    <name type="scientific">Caldilineaceae bacterium SB0664_bin_27</name>
    <dbReference type="NCBI Taxonomy" id="2605260"/>
    <lineage>
        <taxon>Bacteria</taxon>
        <taxon>Bacillati</taxon>
        <taxon>Chloroflexota</taxon>
        <taxon>Caldilineae</taxon>
        <taxon>Caldilineales</taxon>
        <taxon>Caldilineaceae</taxon>
    </lineage>
</organism>
<dbReference type="InterPro" id="IPR014729">
    <property type="entry name" value="Rossmann-like_a/b/a_fold"/>
</dbReference>
<dbReference type="EMBL" id="VXRG01000050">
    <property type="protein sequence ID" value="MXY92935.1"/>
    <property type="molecule type" value="Genomic_DNA"/>
</dbReference>